<dbReference type="Proteomes" id="UP001187192">
    <property type="component" value="Unassembled WGS sequence"/>
</dbReference>
<proteinExistence type="predicted"/>
<evidence type="ECO:0000313" key="1">
    <source>
        <dbReference type="EMBL" id="GMN19671.1"/>
    </source>
</evidence>
<name>A0AA87Z7X7_FICCA</name>
<gene>
    <name evidence="1" type="ORF">TIFTF001_039867</name>
</gene>
<dbReference type="EMBL" id="BTGU01001263">
    <property type="protein sequence ID" value="GMN19671.1"/>
    <property type="molecule type" value="Genomic_DNA"/>
</dbReference>
<sequence length="74" mass="7940">MGAKGAGVGCMEVFEEDVGVSVFELSMEGEDDTLLGHKRCLSDLKFNKLATKIAQALKALLAMDERASMVFKAS</sequence>
<dbReference type="AlphaFoldDB" id="A0AA87Z7X7"/>
<comment type="caution">
    <text evidence="1">The sequence shown here is derived from an EMBL/GenBank/DDBJ whole genome shotgun (WGS) entry which is preliminary data.</text>
</comment>
<accession>A0AA87Z7X7</accession>
<organism evidence="1 2">
    <name type="scientific">Ficus carica</name>
    <name type="common">Common fig</name>
    <dbReference type="NCBI Taxonomy" id="3494"/>
    <lineage>
        <taxon>Eukaryota</taxon>
        <taxon>Viridiplantae</taxon>
        <taxon>Streptophyta</taxon>
        <taxon>Embryophyta</taxon>
        <taxon>Tracheophyta</taxon>
        <taxon>Spermatophyta</taxon>
        <taxon>Magnoliopsida</taxon>
        <taxon>eudicotyledons</taxon>
        <taxon>Gunneridae</taxon>
        <taxon>Pentapetalae</taxon>
        <taxon>rosids</taxon>
        <taxon>fabids</taxon>
        <taxon>Rosales</taxon>
        <taxon>Moraceae</taxon>
        <taxon>Ficeae</taxon>
        <taxon>Ficus</taxon>
    </lineage>
</organism>
<keyword evidence="2" id="KW-1185">Reference proteome</keyword>
<reference evidence="1" key="1">
    <citation type="submission" date="2023-07" db="EMBL/GenBank/DDBJ databases">
        <title>draft genome sequence of fig (Ficus carica).</title>
        <authorList>
            <person name="Takahashi T."/>
            <person name="Nishimura K."/>
        </authorList>
    </citation>
    <scope>NUCLEOTIDE SEQUENCE</scope>
</reference>
<evidence type="ECO:0000313" key="2">
    <source>
        <dbReference type="Proteomes" id="UP001187192"/>
    </source>
</evidence>
<protein>
    <submittedName>
        <fullName evidence="1">Uncharacterized protein</fullName>
    </submittedName>
</protein>